<protein>
    <submittedName>
        <fullName evidence="1">Uncharacterized protein</fullName>
    </submittedName>
</protein>
<evidence type="ECO:0000313" key="2">
    <source>
        <dbReference type="Proteomes" id="UP000257323"/>
    </source>
</evidence>
<gene>
    <name evidence="1" type="ORF">OP8BY_1734</name>
</gene>
<reference evidence="1 2" key="1">
    <citation type="submission" date="2018-08" db="EMBL/GenBank/DDBJ databases">
        <title>Genome analysis of the thermophilic bacterium of the candidate phylum Aminicenantes from deep subsurface aquifer revealed its physiology and ecological role.</title>
        <authorList>
            <person name="Kadnikov V.V."/>
            <person name="Mardanov A.V."/>
            <person name="Beletsky A.V."/>
            <person name="Karnachuk O.V."/>
            <person name="Ravin N.V."/>
        </authorList>
    </citation>
    <scope>NUCLEOTIDE SEQUENCE [LARGE SCALE GENOMIC DNA]</scope>
    <source>
        <strain evidence="1">BY38</strain>
    </source>
</reference>
<dbReference type="EMBL" id="QUAH01000003">
    <property type="protein sequence ID" value="RFT16556.1"/>
    <property type="molecule type" value="Genomic_DNA"/>
</dbReference>
<organism evidence="1 2">
    <name type="scientific">Candidatus Saccharicenans subterraneus</name>
    <dbReference type="NCBI Taxonomy" id="2508984"/>
    <lineage>
        <taxon>Bacteria</taxon>
        <taxon>Candidatus Aminicenantota</taxon>
        <taxon>Candidatus Aminicenantia</taxon>
        <taxon>Candidatus Aminicenantales</taxon>
        <taxon>Candidatus Saccharicenantaceae</taxon>
        <taxon>Candidatus Saccharicenans</taxon>
    </lineage>
</organism>
<name>A0A3E2BPJ3_9BACT</name>
<accession>A0A3E2BPJ3</accession>
<sequence>MGAGVRDYPGPAPGDFDSCSETLRLTSISDLRLRFKSGF</sequence>
<dbReference type="Proteomes" id="UP000257323">
    <property type="component" value="Unassembled WGS sequence"/>
</dbReference>
<proteinExistence type="predicted"/>
<comment type="caution">
    <text evidence="1">The sequence shown here is derived from an EMBL/GenBank/DDBJ whole genome shotgun (WGS) entry which is preliminary data.</text>
</comment>
<dbReference type="AlphaFoldDB" id="A0A3E2BPJ3"/>
<evidence type="ECO:0000313" key="1">
    <source>
        <dbReference type="EMBL" id="RFT16556.1"/>
    </source>
</evidence>